<keyword evidence="3" id="KW-1185">Reference proteome</keyword>
<reference evidence="3" key="1">
    <citation type="journal article" date="2008" name="Nat. Genet.">
        <title>The Pristionchus pacificus genome provides a unique perspective on nematode lifestyle and parasitism.</title>
        <authorList>
            <person name="Dieterich C."/>
            <person name="Clifton S.W."/>
            <person name="Schuster L.N."/>
            <person name="Chinwalla A."/>
            <person name="Delehaunty K."/>
            <person name="Dinkelacker I."/>
            <person name="Fulton L."/>
            <person name="Fulton R."/>
            <person name="Godfrey J."/>
            <person name="Minx P."/>
            <person name="Mitreva M."/>
            <person name="Roeseler W."/>
            <person name="Tian H."/>
            <person name="Witte H."/>
            <person name="Yang S.P."/>
            <person name="Wilson R.K."/>
            <person name="Sommer R.J."/>
        </authorList>
    </citation>
    <scope>NUCLEOTIDE SEQUENCE [LARGE SCALE GENOMIC DNA]</scope>
    <source>
        <strain evidence="3">PS312</strain>
    </source>
</reference>
<dbReference type="AlphaFoldDB" id="A0A2A6CG54"/>
<gene>
    <name evidence="2" type="primary">WBGene00283225</name>
</gene>
<organism evidence="2 3">
    <name type="scientific">Pristionchus pacificus</name>
    <name type="common">Parasitic nematode worm</name>
    <dbReference type="NCBI Taxonomy" id="54126"/>
    <lineage>
        <taxon>Eukaryota</taxon>
        <taxon>Metazoa</taxon>
        <taxon>Ecdysozoa</taxon>
        <taxon>Nematoda</taxon>
        <taxon>Chromadorea</taxon>
        <taxon>Rhabditida</taxon>
        <taxon>Rhabditina</taxon>
        <taxon>Diplogasteromorpha</taxon>
        <taxon>Diplogasteroidea</taxon>
        <taxon>Neodiplogasteridae</taxon>
        <taxon>Pristionchus</taxon>
    </lineage>
</organism>
<name>A0A2A6CG54_PRIPA</name>
<reference evidence="2" key="2">
    <citation type="submission" date="2022-06" db="UniProtKB">
        <authorList>
            <consortium name="EnsemblMetazoa"/>
        </authorList>
    </citation>
    <scope>IDENTIFICATION</scope>
    <source>
        <strain evidence="2">PS312</strain>
    </source>
</reference>
<evidence type="ECO:0000256" key="1">
    <source>
        <dbReference type="SAM" id="MobiDB-lite"/>
    </source>
</evidence>
<protein>
    <submittedName>
        <fullName evidence="2">Uncharacterized protein</fullName>
    </submittedName>
</protein>
<dbReference type="EnsemblMetazoa" id="PPA44856.1">
    <property type="protein sequence ID" value="PPA44856.1"/>
    <property type="gene ID" value="WBGene00283225"/>
</dbReference>
<evidence type="ECO:0000313" key="2">
    <source>
        <dbReference type="EnsemblMetazoa" id="PPA44856.1"/>
    </source>
</evidence>
<evidence type="ECO:0000313" key="3">
    <source>
        <dbReference type="Proteomes" id="UP000005239"/>
    </source>
</evidence>
<feature type="region of interest" description="Disordered" evidence="1">
    <location>
        <begin position="20"/>
        <end position="41"/>
    </location>
</feature>
<dbReference type="Proteomes" id="UP000005239">
    <property type="component" value="Unassembled WGS sequence"/>
</dbReference>
<accession>A0A2A6CG54</accession>
<proteinExistence type="predicted"/>
<feature type="compositionally biased region" description="Polar residues" evidence="1">
    <location>
        <begin position="22"/>
        <end position="35"/>
    </location>
</feature>
<accession>A0A8R1Z094</accession>
<sequence length="172" mass="19754">MVLITVTNNYYQNNERPEATRMATSPNSCGNSSARTARETDRPLRIKSTGGKFIGQYSKRDGQTTERIKDEYECGMNNAEGTCIIRERCPDGDSIDEIVETVAEQNHPRNWNHTILSFHEELERILFELRAVAWLRAEPDRTDLERYLITPIPNRAHMLITVTNARPTTQTE</sequence>